<protein>
    <submittedName>
        <fullName evidence="2">Putative ecdysteroid kinase</fullName>
    </submittedName>
</protein>
<feature type="non-terminal residue" evidence="2">
    <location>
        <position position="406"/>
    </location>
</feature>
<dbReference type="InterPro" id="IPR004119">
    <property type="entry name" value="EcKL"/>
</dbReference>
<evidence type="ECO:0000259" key="1">
    <source>
        <dbReference type="SMART" id="SM00587"/>
    </source>
</evidence>
<dbReference type="PANTHER" id="PTHR11012:SF56">
    <property type="entry name" value="CHK KINASE-LIKE DOMAIN-CONTAINING PROTEIN-RELATED"/>
    <property type="match status" value="1"/>
</dbReference>
<feature type="domain" description="CHK kinase-like" evidence="1">
    <location>
        <begin position="115"/>
        <end position="311"/>
    </location>
</feature>
<dbReference type="InterPro" id="IPR015897">
    <property type="entry name" value="CHK_kinase-like"/>
</dbReference>
<keyword evidence="2" id="KW-0808">Transferase</keyword>
<dbReference type="Gene3D" id="3.90.1200.10">
    <property type="match status" value="1"/>
</dbReference>
<organism evidence="2">
    <name type="scientific">Corethrella appendiculata</name>
    <dbReference type="NCBI Taxonomy" id="1370023"/>
    <lineage>
        <taxon>Eukaryota</taxon>
        <taxon>Metazoa</taxon>
        <taxon>Ecdysozoa</taxon>
        <taxon>Arthropoda</taxon>
        <taxon>Hexapoda</taxon>
        <taxon>Insecta</taxon>
        <taxon>Pterygota</taxon>
        <taxon>Neoptera</taxon>
        <taxon>Endopterygota</taxon>
        <taxon>Diptera</taxon>
        <taxon>Nematocera</taxon>
        <taxon>Culicoidea</taxon>
        <taxon>Chaoboridae</taxon>
        <taxon>Corethrella</taxon>
    </lineage>
</organism>
<reference evidence="2" key="1">
    <citation type="journal article" date="2014" name="Insect Biochem. Mol. Biol.">
        <title>An insight into the sialome of the frog biting fly, Corethrella appendiculata.</title>
        <authorList>
            <person name="Ribeiro J.M.C."/>
            <person name="Chagas A.C."/>
            <person name="Pham V.M."/>
            <person name="Lounibos L.P."/>
            <person name="Calvo E."/>
        </authorList>
    </citation>
    <scope>NUCLEOTIDE SEQUENCE</scope>
    <source>
        <tissue evidence="2">Salivary glands</tissue>
    </source>
</reference>
<dbReference type="EMBL" id="GANO01004136">
    <property type="protein sequence ID" value="JAB55735.1"/>
    <property type="molecule type" value="mRNA"/>
</dbReference>
<feature type="non-terminal residue" evidence="2">
    <location>
        <position position="1"/>
    </location>
</feature>
<dbReference type="SUPFAM" id="SSF56112">
    <property type="entry name" value="Protein kinase-like (PK-like)"/>
    <property type="match status" value="1"/>
</dbReference>
<dbReference type="GO" id="GO:0016301">
    <property type="term" value="F:kinase activity"/>
    <property type="evidence" value="ECO:0007669"/>
    <property type="project" value="UniProtKB-KW"/>
</dbReference>
<evidence type="ECO:0000313" key="2">
    <source>
        <dbReference type="EMBL" id="JAB55735.1"/>
    </source>
</evidence>
<dbReference type="Pfam" id="PF02958">
    <property type="entry name" value="EcKL"/>
    <property type="match status" value="1"/>
</dbReference>
<dbReference type="SMART" id="SM00587">
    <property type="entry name" value="CHK"/>
    <property type="match status" value="1"/>
</dbReference>
<accession>U5EEW4</accession>
<dbReference type="AlphaFoldDB" id="U5EEW4"/>
<dbReference type="InterPro" id="IPR011009">
    <property type="entry name" value="Kinase-like_dom_sf"/>
</dbReference>
<name>U5EEW4_9DIPT</name>
<dbReference type="PANTHER" id="PTHR11012">
    <property type="entry name" value="PROTEIN KINASE-LIKE DOMAIN-CONTAINING"/>
    <property type="match status" value="1"/>
</dbReference>
<keyword evidence="2" id="KW-0418">Kinase</keyword>
<proteinExistence type="evidence at transcript level"/>
<sequence length="406" mass="47192">KELLSRILRKKHGEVILKNYRMNMAVKAGENYMSEMYRVHCDYTRPSDSIETLHSWTVIVKSMPLTEMRETLAEFDMFGYEVEMLTNVIPAYSKFTSTAFAAECFHAFEEPFKFIILEDLKLSNFTSTNRKNGLDYDHCKLLMEKLGKFHASSILYTAENEKKVKTKFESRLFHPNHDNKHMRTFFVNGYLALLSTISERPDIFSSNLVAKLQNVKESFVAKMADGYQKQIKVNVITHGDLWVTNIMFKYDEQTGKPIDVIFVDFPMAFYGSPGVDINCFLNSSLQSDVYREKCKDLIQIYYNGFHEVLNENGYKNIPTFEDISNEFKQKLFHGFVISVSLLPLASMEKAIEDTGEGKQLDAIWDTNEMSSFRQSTYSNVNYLNQLTVETRTFHLYPKLHPIVFLR</sequence>